<proteinExistence type="predicted"/>
<dbReference type="Proteomes" id="UP000178735">
    <property type="component" value="Unassembled WGS sequence"/>
</dbReference>
<evidence type="ECO:0000313" key="2">
    <source>
        <dbReference type="EMBL" id="OGM04263.1"/>
    </source>
</evidence>
<evidence type="ECO:0000313" key="3">
    <source>
        <dbReference type="Proteomes" id="UP000178735"/>
    </source>
</evidence>
<name>A0A1F7WN47_9BACT</name>
<dbReference type="EMBL" id="MGFH01000148">
    <property type="protein sequence ID" value="OGM04263.1"/>
    <property type="molecule type" value="Genomic_DNA"/>
</dbReference>
<sequence>MAGRILTLLLLLYLSAGVFAQTAGQTLILKPGFNFVSFTAVVALTPQELKTLAPAVEDIYLYNAAAGGFLSAGEGTLTSLSAGRGYIIKNAYSSDATVTIPGAPVSTVGSVVLKQGFNLIGFSKVPSANITFSQVMNLYSSARGFYKWSPSAGAFLQVIRDQAGAAVLVDGVDPSFRAGESYFINSAEETSINYDGTAIYLGAGVAIPPLAGARLSKTLFKTAGGLSVVIKDMNAVEQIVAIGYNRGSSYASFDIAASALNASAALKSYAGAGADNQTPDFAGTPAAHENLGPEQIAVMKMDIARRANERVAARLRGFAAGGTAEKNEEPSRAADRQAAVGDLKDFYSLNSLAWPPYEGDWTRVSAKLRAIGSRCYIYEDTSAPYPYMPLSDAEAERIKNSFDSEVYPKITQAFGSEPKPGVDGDERVYILFSYNVNKQSAAGYFDSTNQLTQAVLDSSADYNKNSSGYKYYSNEKEMFYMAAPKSTFSGETYLTNTLGVIAHEFQHMINWNQHSLINPDILEESWLNEGLSQLAQDIAGYGYQYGTLSFVIEPFLRYPESYSLTKFQFGLGYYGNAYLFARYLADRGANPMNLVKSSKTGRANVEDEVKRISAAADFDGFFEDFAAALYLSNSGVTDDAKYNFTSIDIRAVQKDGTSLGGLRPGGTLSLPASFKSQSLSEYALSAVKCSAQSAADYKLDMTDSSGGGIGAVILRISGQ</sequence>
<gene>
    <name evidence="2" type="ORF">A2008_02730</name>
</gene>
<feature type="signal peptide" evidence="1">
    <location>
        <begin position="1"/>
        <end position="20"/>
    </location>
</feature>
<evidence type="ECO:0000256" key="1">
    <source>
        <dbReference type="SAM" id="SignalP"/>
    </source>
</evidence>
<comment type="caution">
    <text evidence="2">The sequence shown here is derived from an EMBL/GenBank/DDBJ whole genome shotgun (WGS) entry which is preliminary data.</text>
</comment>
<dbReference type="AlphaFoldDB" id="A0A1F7WN47"/>
<feature type="chain" id="PRO_5009533513" evidence="1">
    <location>
        <begin position="21"/>
        <end position="719"/>
    </location>
</feature>
<accession>A0A1F7WN47</accession>
<keyword evidence="1" id="KW-0732">Signal</keyword>
<organism evidence="2 3">
    <name type="scientific">Candidatus Wallbacteria bacterium GWC2_49_35</name>
    <dbReference type="NCBI Taxonomy" id="1817813"/>
    <lineage>
        <taxon>Bacteria</taxon>
        <taxon>Candidatus Walliibacteriota</taxon>
    </lineage>
</organism>
<reference evidence="2 3" key="1">
    <citation type="journal article" date="2016" name="Nat. Commun.">
        <title>Thousands of microbial genomes shed light on interconnected biogeochemical processes in an aquifer system.</title>
        <authorList>
            <person name="Anantharaman K."/>
            <person name="Brown C.T."/>
            <person name="Hug L.A."/>
            <person name="Sharon I."/>
            <person name="Castelle C.J."/>
            <person name="Probst A.J."/>
            <person name="Thomas B.C."/>
            <person name="Singh A."/>
            <person name="Wilkins M.J."/>
            <person name="Karaoz U."/>
            <person name="Brodie E.L."/>
            <person name="Williams K.H."/>
            <person name="Hubbard S.S."/>
            <person name="Banfield J.F."/>
        </authorList>
    </citation>
    <scope>NUCLEOTIDE SEQUENCE [LARGE SCALE GENOMIC DNA]</scope>
</reference>
<protein>
    <submittedName>
        <fullName evidence="2">Uncharacterized protein</fullName>
    </submittedName>
</protein>
<dbReference type="STRING" id="1817813.A2008_02730"/>